<protein>
    <submittedName>
        <fullName evidence="2">Uncharacterized protein</fullName>
    </submittedName>
</protein>
<keyword evidence="1" id="KW-0812">Transmembrane</keyword>
<feature type="transmembrane region" description="Helical" evidence="1">
    <location>
        <begin position="16"/>
        <end position="37"/>
    </location>
</feature>
<accession>A0A2W2C232</accession>
<evidence type="ECO:0000256" key="1">
    <source>
        <dbReference type="SAM" id="Phobius"/>
    </source>
</evidence>
<keyword evidence="1" id="KW-0472">Membrane</keyword>
<gene>
    <name evidence="2" type="ORF">C1I92_02420</name>
</gene>
<organism evidence="2 3">
    <name type="scientific">Jiangella anatolica</name>
    <dbReference type="NCBI Taxonomy" id="2670374"/>
    <lineage>
        <taxon>Bacteria</taxon>
        <taxon>Bacillati</taxon>
        <taxon>Actinomycetota</taxon>
        <taxon>Actinomycetes</taxon>
        <taxon>Jiangellales</taxon>
        <taxon>Jiangellaceae</taxon>
        <taxon>Jiangella</taxon>
    </lineage>
</organism>
<evidence type="ECO:0000313" key="3">
    <source>
        <dbReference type="Proteomes" id="UP000248764"/>
    </source>
</evidence>
<name>A0A2W2C232_9ACTN</name>
<dbReference type="AlphaFoldDB" id="A0A2W2C232"/>
<sequence>MDAVPNHGSTRGTPRWVKIFGAVAALIIALFIVLAVAGGGDHGPGRHGGDHESSEGIHG</sequence>
<keyword evidence="3" id="KW-1185">Reference proteome</keyword>
<keyword evidence="1" id="KW-1133">Transmembrane helix</keyword>
<reference evidence="2 3" key="1">
    <citation type="submission" date="2018-01" db="EMBL/GenBank/DDBJ databases">
        <title>Draft genome sequence of Jiangella sp. GTF31.</title>
        <authorList>
            <person name="Sahin N."/>
            <person name="Ay H."/>
            <person name="Saygin H."/>
        </authorList>
    </citation>
    <scope>NUCLEOTIDE SEQUENCE [LARGE SCALE GENOMIC DNA]</scope>
    <source>
        <strain evidence="2 3">GTF31</strain>
    </source>
</reference>
<comment type="caution">
    <text evidence="2">The sequence shown here is derived from an EMBL/GenBank/DDBJ whole genome shotgun (WGS) entry which is preliminary data.</text>
</comment>
<dbReference type="EMBL" id="POTW01000004">
    <property type="protein sequence ID" value="PZF86158.1"/>
    <property type="molecule type" value="Genomic_DNA"/>
</dbReference>
<evidence type="ECO:0000313" key="2">
    <source>
        <dbReference type="EMBL" id="PZF86158.1"/>
    </source>
</evidence>
<dbReference type="Proteomes" id="UP000248764">
    <property type="component" value="Unassembled WGS sequence"/>
</dbReference>
<proteinExistence type="predicted"/>